<organism evidence="1 2">
    <name type="scientific">Pseudomonas monteilii</name>
    <dbReference type="NCBI Taxonomy" id="76759"/>
    <lineage>
        <taxon>Bacteria</taxon>
        <taxon>Pseudomonadati</taxon>
        <taxon>Pseudomonadota</taxon>
        <taxon>Gammaproteobacteria</taxon>
        <taxon>Pseudomonadales</taxon>
        <taxon>Pseudomonadaceae</taxon>
        <taxon>Pseudomonas</taxon>
    </lineage>
</organism>
<comment type="caution">
    <text evidence="1">The sequence shown here is derived from an EMBL/GenBank/DDBJ whole genome shotgun (WGS) entry which is preliminary data.</text>
</comment>
<proteinExistence type="predicted"/>
<dbReference type="Proteomes" id="UP000440965">
    <property type="component" value="Unassembled WGS sequence"/>
</dbReference>
<evidence type="ECO:0000313" key="2">
    <source>
        <dbReference type="Proteomes" id="UP000440965"/>
    </source>
</evidence>
<dbReference type="AlphaFoldDB" id="A0A7X3F1A4"/>
<reference evidence="1 2" key="1">
    <citation type="submission" date="2019-10" db="EMBL/GenBank/DDBJ databases">
        <title>XDR Pseudomonas monteilii producing IMP-16 from LCR.</title>
        <authorList>
            <person name="Ballaben A."/>
            <person name="Doi Y."/>
        </authorList>
    </citation>
    <scope>NUCLEOTIDE SEQUENCE [LARGE SCALE GENOMIC DNA]</scope>
    <source>
        <strain evidence="1 2">597/14</strain>
    </source>
</reference>
<dbReference type="RefSeq" id="WP_156867194.1">
    <property type="nucleotide sequence ID" value="NZ_CP146841.1"/>
</dbReference>
<gene>
    <name evidence="1" type="ORF">F9Z43_09075</name>
</gene>
<accession>A0A7X3F1A4</accession>
<dbReference type="EMBL" id="WEIK01000006">
    <property type="protein sequence ID" value="MVF49469.1"/>
    <property type="molecule type" value="Genomic_DNA"/>
</dbReference>
<sequence>MTNHKHTPGPWEVLNETEVFTGLGADSGDGVKALPSDGWMIADCGDCVTFTEIGPAELSRDLRRANAKLIAAAPALLAGLTEAAAQLRKYETLHRAKGTADSLAKAEVNAELAARFEKTIATATA</sequence>
<name>A0A7X3F1A4_9PSED</name>
<evidence type="ECO:0000313" key="1">
    <source>
        <dbReference type="EMBL" id="MVF49469.1"/>
    </source>
</evidence>
<protein>
    <submittedName>
        <fullName evidence="1">Uncharacterized protein</fullName>
    </submittedName>
</protein>